<organism evidence="3 4">
    <name type="scientific">Duganella guangzhouensis</name>
    <dbReference type="NCBI Taxonomy" id="2666084"/>
    <lineage>
        <taxon>Bacteria</taxon>
        <taxon>Pseudomonadati</taxon>
        <taxon>Pseudomonadota</taxon>
        <taxon>Betaproteobacteria</taxon>
        <taxon>Burkholderiales</taxon>
        <taxon>Oxalobacteraceae</taxon>
        <taxon>Telluria group</taxon>
        <taxon>Duganella</taxon>
    </lineage>
</organism>
<evidence type="ECO:0000259" key="1">
    <source>
        <dbReference type="Pfam" id="PF04773"/>
    </source>
</evidence>
<dbReference type="Pfam" id="PF16220">
    <property type="entry name" value="DUF4880"/>
    <property type="match status" value="1"/>
</dbReference>
<dbReference type="AlphaFoldDB" id="A0A6I2KX86"/>
<dbReference type="InterPro" id="IPR006860">
    <property type="entry name" value="FecR"/>
</dbReference>
<feature type="domain" description="FecR protein" evidence="1">
    <location>
        <begin position="110"/>
        <end position="203"/>
    </location>
</feature>
<dbReference type="Proteomes" id="UP000433309">
    <property type="component" value="Unassembled WGS sequence"/>
</dbReference>
<dbReference type="Gene3D" id="2.60.120.1440">
    <property type="match status" value="1"/>
</dbReference>
<dbReference type="EMBL" id="WKJK01000003">
    <property type="protein sequence ID" value="MRW89617.1"/>
    <property type="molecule type" value="Genomic_DNA"/>
</dbReference>
<evidence type="ECO:0000313" key="4">
    <source>
        <dbReference type="Proteomes" id="UP000433309"/>
    </source>
</evidence>
<dbReference type="Pfam" id="PF04773">
    <property type="entry name" value="FecR"/>
    <property type="match status" value="1"/>
</dbReference>
<evidence type="ECO:0000313" key="3">
    <source>
        <dbReference type="EMBL" id="MRW89617.1"/>
    </source>
</evidence>
<reference evidence="3 4" key="1">
    <citation type="submission" date="2019-11" db="EMBL/GenBank/DDBJ databases">
        <title>Novel species isolated from a subtropical stream in China.</title>
        <authorList>
            <person name="Lu H."/>
        </authorList>
    </citation>
    <scope>NUCLEOTIDE SEQUENCE [LARGE SCALE GENOMIC DNA]</scope>
    <source>
        <strain evidence="3 4">FT80W</strain>
    </source>
</reference>
<dbReference type="PIRSF" id="PIRSF018266">
    <property type="entry name" value="FecR"/>
    <property type="match status" value="1"/>
</dbReference>
<feature type="domain" description="FecR N-terminal" evidence="2">
    <location>
        <begin position="11"/>
        <end position="52"/>
    </location>
</feature>
<accession>A0A6I2KX86</accession>
<proteinExistence type="predicted"/>
<dbReference type="GO" id="GO:0016989">
    <property type="term" value="F:sigma factor antagonist activity"/>
    <property type="evidence" value="ECO:0007669"/>
    <property type="project" value="TreeGrafter"/>
</dbReference>
<gene>
    <name evidence="3" type="ORF">GJ699_06445</name>
</gene>
<evidence type="ECO:0000259" key="2">
    <source>
        <dbReference type="Pfam" id="PF16220"/>
    </source>
</evidence>
<dbReference type="RefSeq" id="WP_154374299.1">
    <property type="nucleotide sequence ID" value="NZ_WKJK01000003.1"/>
</dbReference>
<dbReference type="PANTHER" id="PTHR30273">
    <property type="entry name" value="PERIPLASMIC SIGNAL SENSOR AND SIGMA FACTOR ACTIVATOR FECR-RELATED"/>
    <property type="match status" value="1"/>
</dbReference>
<comment type="caution">
    <text evidence="3">The sequence shown here is derived from an EMBL/GenBank/DDBJ whole genome shotgun (WGS) entry which is preliminary data.</text>
</comment>
<keyword evidence="4" id="KW-1185">Reference proteome</keyword>
<sequence>MSAAISSTALEQAAEWLVRLQDGASHEDHAACERWRSSDPQHALAWDRAERLMHKLGTLPPELAKPVLGRPSRTTAQRRAAIARIVAGLLAVPAGWGAWRYAQNQPWSADLHTAVGEHRTVTLADGTSVTLNTASAVDVRFSATERLIVLRNGEILVRSGHTGDPRPLRVASAEGMLQPLGTLFNVRHYDCGSTDLAVLEGAVLVTPAQGQPQIVNAGSQTRFNTRHIAPLRATEPAMTAWTTGMLLADRMRLDQLVAELSRYRHGLVRVDPALATLRVSGAFPIADSERTLDMLVSTYPVDAVQRLRGYWVTLVPRG</sequence>
<dbReference type="InterPro" id="IPR032623">
    <property type="entry name" value="FecR_N"/>
</dbReference>
<name>A0A6I2KX86_9BURK</name>
<dbReference type="InterPro" id="IPR012373">
    <property type="entry name" value="Ferrdict_sens_TM"/>
</dbReference>
<protein>
    <submittedName>
        <fullName evidence="3">DUF4880 domain-containing protein</fullName>
    </submittedName>
</protein>
<dbReference type="PANTHER" id="PTHR30273:SF2">
    <property type="entry name" value="PROTEIN FECR"/>
    <property type="match status" value="1"/>
</dbReference>